<dbReference type="Gene3D" id="3.40.710.10">
    <property type="entry name" value="DD-peptidase/beta-lactamase superfamily"/>
    <property type="match status" value="1"/>
</dbReference>
<dbReference type="STRING" id="1150600.ADIARSV_4087"/>
<organism evidence="1 2">
    <name type="scientific">Arcticibacter svalbardensis MN12-7</name>
    <dbReference type="NCBI Taxonomy" id="1150600"/>
    <lineage>
        <taxon>Bacteria</taxon>
        <taxon>Pseudomonadati</taxon>
        <taxon>Bacteroidota</taxon>
        <taxon>Sphingobacteriia</taxon>
        <taxon>Sphingobacteriales</taxon>
        <taxon>Sphingobacteriaceae</taxon>
        <taxon>Arcticibacter</taxon>
    </lineage>
</organism>
<name>R9GMP2_9SPHI</name>
<dbReference type="Proteomes" id="UP000014174">
    <property type="component" value="Unassembled WGS sequence"/>
</dbReference>
<protein>
    <submittedName>
        <fullName evidence="1">Beta-lactamase</fullName>
    </submittedName>
</protein>
<keyword evidence="2" id="KW-1185">Reference proteome</keyword>
<dbReference type="InterPro" id="IPR012338">
    <property type="entry name" value="Beta-lactam/transpept-like"/>
</dbReference>
<accession>R9GMP2</accession>
<reference evidence="1 2" key="1">
    <citation type="journal article" date="2013" name="Genome Announc.">
        <title>Draft Genome Sequence of Arcticibacter svalbardensis Strain MN12-7T, a Member of the Family Sphingobacteriaceae Isolated from an Arctic Soil Sample.</title>
        <authorList>
            <person name="Shivaji S."/>
            <person name="Ara S."/>
            <person name="Prasad S."/>
            <person name="Manasa B.P."/>
            <person name="Begum Z."/>
            <person name="Singh A."/>
            <person name="Kumar Pinnaka A."/>
        </authorList>
    </citation>
    <scope>NUCLEOTIDE SEQUENCE [LARGE SCALE GENOMIC DNA]</scope>
    <source>
        <strain evidence="1 2">MN12-7</strain>
    </source>
</reference>
<dbReference type="SUPFAM" id="SSF56601">
    <property type="entry name" value="beta-lactamase/transpeptidase-like"/>
    <property type="match status" value="1"/>
</dbReference>
<gene>
    <name evidence="1" type="ORF">ADIARSV_4087</name>
</gene>
<dbReference type="AlphaFoldDB" id="R9GMP2"/>
<sequence>MQFATAQQSDGEPLYSVRDVMSFLKSKSMNSKQLRSGILSEFTKQPEGIFAVALKDLDTGEKFFINEFDSFPVLNAKNNINTTAYDLMVATEKLSNGESVSNEASAEMVKVLMKQHHKNNDSGIIVLPDGRRYLLVLLSRGTDEYACSQTLASVSHLIHTYIQNKHRTQ</sequence>
<proteinExistence type="predicted"/>
<evidence type="ECO:0000313" key="1">
    <source>
        <dbReference type="EMBL" id="EOR92805.1"/>
    </source>
</evidence>
<dbReference type="eggNOG" id="COG2367">
    <property type="taxonomic scope" value="Bacteria"/>
</dbReference>
<comment type="caution">
    <text evidence="1">The sequence shown here is derived from an EMBL/GenBank/DDBJ whole genome shotgun (WGS) entry which is preliminary data.</text>
</comment>
<dbReference type="EMBL" id="AQPN01000143">
    <property type="protein sequence ID" value="EOR92805.1"/>
    <property type="molecule type" value="Genomic_DNA"/>
</dbReference>
<evidence type="ECO:0000313" key="2">
    <source>
        <dbReference type="Proteomes" id="UP000014174"/>
    </source>
</evidence>